<dbReference type="RefSeq" id="WP_011099356.1">
    <property type="nucleotide sequence ID" value="NC_004557.1"/>
</dbReference>
<evidence type="ECO:0008006" key="3">
    <source>
        <dbReference type="Google" id="ProtNLM"/>
    </source>
</evidence>
<protein>
    <recommendedName>
        <fullName evidence="3">Restriction endonuclease type IV Mrr domain-containing protein</fullName>
    </recommendedName>
</protein>
<dbReference type="KEGG" id="ctc:CTC_01115"/>
<organism evidence="1 2">
    <name type="scientific">Clostridium tetani (strain Massachusetts / E88)</name>
    <dbReference type="NCBI Taxonomy" id="212717"/>
    <lineage>
        <taxon>Bacteria</taxon>
        <taxon>Bacillati</taxon>
        <taxon>Bacillota</taxon>
        <taxon>Clostridia</taxon>
        <taxon>Eubacteriales</taxon>
        <taxon>Clostridiaceae</taxon>
        <taxon>Clostridium</taxon>
    </lineage>
</organism>
<accession>Q895Z6</accession>
<reference evidence="1 2" key="1">
    <citation type="journal article" date="2003" name="Proc. Natl. Acad. Sci. U.S.A.">
        <title>The genome sequence of Clostridium tetani, the causative agent of tetanus disease.</title>
        <authorList>
            <person name="Brueggemann H."/>
            <person name="Baumer S."/>
            <person name="Fricke W.F."/>
            <person name="Wiezer A."/>
            <person name="Liesegang H."/>
            <person name="Decker I."/>
            <person name="Herzberg C."/>
            <person name="Martinez-Arias R."/>
            <person name="Merkl R."/>
            <person name="Henne A."/>
            <person name="Gottschalk G."/>
        </authorList>
    </citation>
    <scope>NUCLEOTIDE SEQUENCE [LARGE SCALE GENOMIC DNA]</scope>
    <source>
        <strain evidence="2">Massachusetts / E88</strain>
    </source>
</reference>
<dbReference type="HOGENOM" id="CLU_100908_0_0_9"/>
<dbReference type="STRING" id="212717.CTC_01115"/>
<dbReference type="GeneID" id="25393067"/>
<evidence type="ECO:0000313" key="1">
    <source>
        <dbReference type="EMBL" id="AAO35694.1"/>
    </source>
</evidence>
<dbReference type="Proteomes" id="UP000001412">
    <property type="component" value="Chromosome"/>
</dbReference>
<name>Q895Z6_CLOTE</name>
<evidence type="ECO:0000313" key="2">
    <source>
        <dbReference type="Proteomes" id="UP000001412"/>
    </source>
</evidence>
<proteinExistence type="predicted"/>
<dbReference type="OrthoDB" id="2603884at2"/>
<dbReference type="AlphaFoldDB" id="Q895Z6"/>
<gene>
    <name evidence="1" type="ordered locus">CTC_01115</name>
</gene>
<dbReference type="EMBL" id="AE015927">
    <property type="protein sequence ID" value="AAO35694.1"/>
    <property type="molecule type" value="Genomic_DNA"/>
</dbReference>
<keyword evidence="2" id="KW-1185">Reference proteome</keyword>
<sequence>MSEEKYKFQECEYLLDKFEDFNKDAPDILAKVLQKRSGINSEEFNELYKLLINMHSNEEKYKGVKAKTKGNILEKIIELITIKTKLFKLFTNVSNNSNEYDIIITPSELATMSYNALPEIIYQPIICECKNYKKPVDVTWIGKFYMLLSISNIKCGIIFSYEGITSGKGAGKDKGQNDSEEWNNAKGLIKKIFLKDGIVIIDISKKELDSIKNGKRLYDIIQSKYADLMFMTNIEKYKIEHISSEKIKEIIEDVNEQVEFYESKKFKK</sequence>